<reference evidence="2 3" key="1">
    <citation type="journal article" date="2012" name="Science">
        <title>The Paleozoic origin of enzymatic lignin decomposition reconstructed from 31 fungal genomes.</title>
        <authorList>
            <person name="Floudas D."/>
            <person name="Binder M."/>
            <person name="Riley R."/>
            <person name="Barry K."/>
            <person name="Blanchette R.A."/>
            <person name="Henrissat B."/>
            <person name="Martinez A.T."/>
            <person name="Otillar R."/>
            <person name="Spatafora J.W."/>
            <person name="Yadav J.S."/>
            <person name="Aerts A."/>
            <person name="Benoit I."/>
            <person name="Boyd A."/>
            <person name="Carlson A."/>
            <person name="Copeland A."/>
            <person name="Coutinho P.M."/>
            <person name="de Vries R.P."/>
            <person name="Ferreira P."/>
            <person name="Findley K."/>
            <person name="Foster B."/>
            <person name="Gaskell J."/>
            <person name="Glotzer D."/>
            <person name="Gorecki P."/>
            <person name="Heitman J."/>
            <person name="Hesse C."/>
            <person name="Hori C."/>
            <person name="Igarashi K."/>
            <person name="Jurgens J.A."/>
            <person name="Kallen N."/>
            <person name="Kersten P."/>
            <person name="Kohler A."/>
            <person name="Kuees U."/>
            <person name="Kumar T.K.A."/>
            <person name="Kuo A."/>
            <person name="LaButti K."/>
            <person name="Larrondo L.F."/>
            <person name="Lindquist E."/>
            <person name="Ling A."/>
            <person name="Lombard V."/>
            <person name="Lucas S."/>
            <person name="Lundell T."/>
            <person name="Martin R."/>
            <person name="McLaughlin D.J."/>
            <person name="Morgenstern I."/>
            <person name="Morin E."/>
            <person name="Murat C."/>
            <person name="Nagy L.G."/>
            <person name="Nolan M."/>
            <person name="Ohm R.A."/>
            <person name="Patyshakuliyeva A."/>
            <person name="Rokas A."/>
            <person name="Ruiz-Duenas F.J."/>
            <person name="Sabat G."/>
            <person name="Salamov A."/>
            <person name="Samejima M."/>
            <person name="Schmutz J."/>
            <person name="Slot J.C."/>
            <person name="St John F."/>
            <person name="Stenlid J."/>
            <person name="Sun H."/>
            <person name="Sun S."/>
            <person name="Syed K."/>
            <person name="Tsang A."/>
            <person name="Wiebenga A."/>
            <person name="Young D."/>
            <person name="Pisabarro A."/>
            <person name="Eastwood D.C."/>
            <person name="Martin F."/>
            <person name="Cullen D."/>
            <person name="Grigoriev I.V."/>
            <person name="Hibbett D.S."/>
        </authorList>
    </citation>
    <scope>NUCLEOTIDE SEQUENCE [LARGE SCALE GENOMIC DNA]</scope>
    <source>
        <strain evidence="2 3">DJM-731 SS1</strain>
    </source>
</reference>
<protein>
    <recommendedName>
        <fullName evidence="1">Fungal-type protein kinase domain-containing protein</fullName>
    </recommendedName>
</protein>
<dbReference type="Pfam" id="PF17667">
    <property type="entry name" value="Pkinase_fungal"/>
    <property type="match status" value="1"/>
</dbReference>
<dbReference type="HOGENOM" id="CLU_799318_0_0_1"/>
<gene>
    <name evidence="2" type="ORF">DACRYDRAFT_85095</name>
</gene>
<dbReference type="InterPro" id="IPR040976">
    <property type="entry name" value="Pkinase_fungal"/>
</dbReference>
<dbReference type="Gene3D" id="1.10.510.10">
    <property type="entry name" value="Transferase(Phosphotransferase) domain 1"/>
    <property type="match status" value="1"/>
</dbReference>
<dbReference type="GeneID" id="63691778"/>
<evidence type="ECO:0000313" key="3">
    <source>
        <dbReference type="Proteomes" id="UP000030653"/>
    </source>
</evidence>
<dbReference type="AlphaFoldDB" id="M5FQQ9"/>
<proteinExistence type="predicted"/>
<dbReference type="EMBL" id="JH795878">
    <property type="protein sequence ID" value="EJT97104.1"/>
    <property type="molecule type" value="Genomic_DNA"/>
</dbReference>
<feature type="domain" description="Fungal-type protein kinase" evidence="1">
    <location>
        <begin position="49"/>
        <end position="204"/>
    </location>
</feature>
<organism evidence="2 3">
    <name type="scientific">Dacryopinax primogenitus (strain DJM 731)</name>
    <name type="common">Brown rot fungus</name>
    <dbReference type="NCBI Taxonomy" id="1858805"/>
    <lineage>
        <taxon>Eukaryota</taxon>
        <taxon>Fungi</taxon>
        <taxon>Dikarya</taxon>
        <taxon>Basidiomycota</taxon>
        <taxon>Agaricomycotina</taxon>
        <taxon>Dacrymycetes</taxon>
        <taxon>Dacrymycetales</taxon>
        <taxon>Dacrymycetaceae</taxon>
        <taxon>Dacryopinax</taxon>
    </lineage>
</organism>
<evidence type="ECO:0000313" key="2">
    <source>
        <dbReference type="EMBL" id="EJT97104.1"/>
    </source>
</evidence>
<name>M5FQQ9_DACPD</name>
<dbReference type="Proteomes" id="UP000030653">
    <property type="component" value="Unassembled WGS sequence"/>
</dbReference>
<dbReference type="STRING" id="1858805.M5FQQ9"/>
<dbReference type="InterPro" id="IPR011009">
    <property type="entry name" value="Kinase-like_dom_sf"/>
</dbReference>
<dbReference type="RefSeq" id="XP_040624002.1">
    <property type="nucleotide sequence ID" value="XM_040776716.1"/>
</dbReference>
<accession>M5FQQ9</accession>
<sequence length="347" mass="39236">MAGRELPEGTCWIKTDLIVQTGTDDRSGALDCLSAQNSEAVLGRKKLLQKGTTKPVVPISPFLPEIHHRVHYRTVMDNIGEPLHHIERLDVAFNALADVVQACKMMCIAGFNHRDLSPGNIIVDKKEGRGRLSDLEFAKDHMSDLPGHHAGTPDFMAVELIENAYGFRGRPPRTVGAIRQLNQTIPLRHNAGHDLESILWIAIFLLYNSLVLDHDMSIERSGDDTLFVKASQQRQYRDELFDPSRRTRIFMGDTNLYDTMLGHFSSPSVQICGDIGHVETMQFKLKATYRVFETVLSEQERGQTRNAVFLSAHNKFEGCLRTISDLFNGEKCKRVDDILWAKRHSQD</sequence>
<evidence type="ECO:0000259" key="1">
    <source>
        <dbReference type="Pfam" id="PF17667"/>
    </source>
</evidence>
<keyword evidence="3" id="KW-1185">Reference proteome</keyword>
<dbReference type="OrthoDB" id="3271139at2759"/>
<dbReference type="SUPFAM" id="SSF56112">
    <property type="entry name" value="Protein kinase-like (PK-like)"/>
    <property type="match status" value="1"/>
</dbReference>